<dbReference type="AlphaFoldDB" id="A0A4P9UKW4"/>
<evidence type="ECO:0000256" key="2">
    <source>
        <dbReference type="ARBA" id="ARBA00022691"/>
    </source>
</evidence>
<dbReference type="EMBL" id="CP035467">
    <property type="protein sequence ID" value="QCW81892.1"/>
    <property type="molecule type" value="Genomic_DNA"/>
</dbReference>
<comment type="catalytic activity">
    <reaction evidence="8">
        <text>arsenic triglutathione + 3 [thioredoxin]-dithiol + 3 S-adenosyl-L-methionine = trimethylarsine + 3 [thioredoxin]-disulfide + 3 glutathione + 3 S-adenosyl-L-homocysteine + 3 H(+)</text>
        <dbReference type="Rhea" id="RHEA:69432"/>
        <dbReference type="Rhea" id="RHEA-COMP:10698"/>
        <dbReference type="Rhea" id="RHEA-COMP:10700"/>
        <dbReference type="ChEBI" id="CHEBI:15378"/>
        <dbReference type="ChEBI" id="CHEBI:27130"/>
        <dbReference type="ChEBI" id="CHEBI:29950"/>
        <dbReference type="ChEBI" id="CHEBI:50058"/>
        <dbReference type="ChEBI" id="CHEBI:57856"/>
        <dbReference type="ChEBI" id="CHEBI:57925"/>
        <dbReference type="ChEBI" id="CHEBI:59789"/>
        <dbReference type="ChEBI" id="CHEBI:183640"/>
        <dbReference type="EC" id="2.1.1.137"/>
    </reaction>
</comment>
<protein>
    <recommendedName>
        <fullName evidence="5">Arsenite methyltransferase</fullName>
        <ecNumber evidence="4">2.1.1.137</ecNumber>
    </recommendedName>
</protein>
<evidence type="ECO:0000256" key="6">
    <source>
        <dbReference type="ARBA" id="ARBA00047941"/>
    </source>
</evidence>
<comment type="catalytic activity">
    <reaction evidence="7">
        <text>arsenic triglutathione + 2 [thioredoxin]-dithiol + 2 S-adenosyl-L-methionine + H2O = dimethylarsinous acid + 2 [thioredoxin]-disulfide + 3 glutathione + 2 S-adenosyl-L-homocysteine + 2 H(+)</text>
        <dbReference type="Rhea" id="RHEA:69464"/>
        <dbReference type="Rhea" id="RHEA-COMP:10698"/>
        <dbReference type="Rhea" id="RHEA-COMP:10700"/>
        <dbReference type="ChEBI" id="CHEBI:15377"/>
        <dbReference type="ChEBI" id="CHEBI:15378"/>
        <dbReference type="ChEBI" id="CHEBI:23808"/>
        <dbReference type="ChEBI" id="CHEBI:29950"/>
        <dbReference type="ChEBI" id="CHEBI:50058"/>
        <dbReference type="ChEBI" id="CHEBI:57856"/>
        <dbReference type="ChEBI" id="CHEBI:57925"/>
        <dbReference type="ChEBI" id="CHEBI:59789"/>
        <dbReference type="ChEBI" id="CHEBI:183640"/>
        <dbReference type="EC" id="2.1.1.137"/>
    </reaction>
</comment>
<evidence type="ECO:0000259" key="9">
    <source>
        <dbReference type="Pfam" id="PF13847"/>
    </source>
</evidence>
<dbReference type="RefSeq" id="WP_017840314.1">
    <property type="nucleotide sequence ID" value="NZ_CP035467.1"/>
</dbReference>
<evidence type="ECO:0000313" key="10">
    <source>
        <dbReference type="EMBL" id="QCW81892.1"/>
    </source>
</evidence>
<evidence type="ECO:0000256" key="5">
    <source>
        <dbReference type="ARBA" id="ARBA00034545"/>
    </source>
</evidence>
<dbReference type="GO" id="GO:0032259">
    <property type="term" value="P:methylation"/>
    <property type="evidence" value="ECO:0007669"/>
    <property type="project" value="UniProtKB-KW"/>
</dbReference>
<dbReference type="EC" id="2.1.1.137" evidence="4"/>
<keyword evidence="11" id="KW-1185">Reference proteome</keyword>
<dbReference type="Gene3D" id="3.40.50.150">
    <property type="entry name" value="Vaccinia Virus protein VP39"/>
    <property type="match status" value="1"/>
</dbReference>
<feature type="domain" description="Methyltransferase" evidence="9">
    <location>
        <begin position="67"/>
        <end position="217"/>
    </location>
</feature>
<dbReference type="KEGG" id="mbur:EQU24_06230"/>
<gene>
    <name evidence="10" type="ORF">EQU24_06230</name>
</gene>
<dbReference type="OrthoDB" id="9772751at2"/>
<dbReference type="PANTHER" id="PTHR43675:SF8">
    <property type="entry name" value="ARSENITE METHYLTRANSFERASE"/>
    <property type="match status" value="1"/>
</dbReference>
<dbReference type="PANTHER" id="PTHR43675">
    <property type="entry name" value="ARSENITE METHYLTRANSFERASE"/>
    <property type="match status" value="1"/>
</dbReference>
<evidence type="ECO:0000256" key="8">
    <source>
        <dbReference type="ARBA" id="ARBA00048428"/>
    </source>
</evidence>
<evidence type="ECO:0000256" key="4">
    <source>
        <dbReference type="ARBA" id="ARBA00034521"/>
    </source>
</evidence>
<sequence>MNETAITDSIKNYYGKVLNSSQDLKTSACCTADAFPKHLRALLKDVHPEVVERFYGCGSPLPPALEGSTVLDLGCGTGRDCYLLSRLVGENGRVIGVDMTDEQLDIARTYRDWHAERYGYARSNVEFRQGYIEDLASLGIADNSIDVVVSNCVVNLSPDKRRVLSEIFRVLKPGGELYFSDVYADRRIPEQLKLEPVLLGECLAGAFYWEDFRRALQDLGCPDVRIVSESPIDIDDDEVHAKIGMIGFRSVTIRVFKLPLEDRCEDFGQVATYRGTIAGHPHFFDLDDHHHFESGRPLRVCGNTADMLGGSRYGRHFELLGDKNVHFGLFDCAPPNSSTNLTSGAACC</sequence>
<dbReference type="Pfam" id="PF13847">
    <property type="entry name" value="Methyltransf_31"/>
    <property type="match status" value="1"/>
</dbReference>
<proteinExistence type="inferred from homology"/>
<dbReference type="STRING" id="675511.GCA_000341735_01770"/>
<dbReference type="CDD" id="cd02440">
    <property type="entry name" value="AdoMet_MTases"/>
    <property type="match status" value="1"/>
</dbReference>
<dbReference type="GO" id="GO:0030791">
    <property type="term" value="F:arsenite methyltransferase activity"/>
    <property type="evidence" value="ECO:0007669"/>
    <property type="project" value="UniProtKB-EC"/>
</dbReference>
<reference evidence="11" key="1">
    <citation type="journal article" date="2019" name="J. Bacteriol.">
        <title>A Mutagenic Screen Identifies a TonB-Dependent Receptor Required for the Lanthanide Metal Switch in the Type I Methanotroph 'Methylotuvimicrobium buryatense' 5GB1C.</title>
        <authorList>
            <person name="Groom J.D."/>
            <person name="Ford S.M."/>
            <person name="Pesesky M.W."/>
            <person name="Lidstrom M.E."/>
        </authorList>
    </citation>
    <scope>NUCLEOTIDE SEQUENCE [LARGE SCALE GENOMIC DNA]</scope>
    <source>
        <strain evidence="11">5GB1C</strain>
    </source>
</reference>
<dbReference type="SUPFAM" id="SSF53335">
    <property type="entry name" value="S-adenosyl-L-methionine-dependent methyltransferases"/>
    <property type="match status" value="1"/>
</dbReference>
<keyword evidence="2" id="KW-0949">S-adenosyl-L-methionine</keyword>
<evidence type="ECO:0000313" key="11">
    <source>
        <dbReference type="Proteomes" id="UP000305881"/>
    </source>
</evidence>
<dbReference type="Gene3D" id="3.40.5.100">
    <property type="match status" value="1"/>
</dbReference>
<keyword evidence="10" id="KW-0489">Methyltransferase</keyword>
<comment type="catalytic activity">
    <reaction evidence="6">
        <text>arsenic triglutathione + [thioredoxin]-dithiol + S-adenosyl-L-methionine + 2 H2O = methylarsonous acid + [thioredoxin]-disulfide + 3 glutathione + S-adenosyl-L-homocysteine + H(+)</text>
        <dbReference type="Rhea" id="RHEA:69460"/>
        <dbReference type="Rhea" id="RHEA-COMP:10698"/>
        <dbReference type="Rhea" id="RHEA-COMP:10700"/>
        <dbReference type="ChEBI" id="CHEBI:15377"/>
        <dbReference type="ChEBI" id="CHEBI:15378"/>
        <dbReference type="ChEBI" id="CHEBI:17826"/>
        <dbReference type="ChEBI" id="CHEBI:29950"/>
        <dbReference type="ChEBI" id="CHEBI:50058"/>
        <dbReference type="ChEBI" id="CHEBI:57856"/>
        <dbReference type="ChEBI" id="CHEBI:57925"/>
        <dbReference type="ChEBI" id="CHEBI:59789"/>
        <dbReference type="ChEBI" id="CHEBI:183640"/>
        <dbReference type="EC" id="2.1.1.137"/>
    </reaction>
</comment>
<dbReference type="InterPro" id="IPR029063">
    <property type="entry name" value="SAM-dependent_MTases_sf"/>
</dbReference>
<dbReference type="InterPro" id="IPR026669">
    <property type="entry name" value="Arsenite_MeTrfase-like"/>
</dbReference>
<accession>A0A4P9UKW4</accession>
<dbReference type="Proteomes" id="UP000305881">
    <property type="component" value="Chromosome"/>
</dbReference>
<evidence type="ECO:0000256" key="7">
    <source>
        <dbReference type="ARBA" id="ARBA00047943"/>
    </source>
</evidence>
<name>A0A4P9UKW4_METBY</name>
<keyword evidence="1" id="KW-0808">Transferase</keyword>
<comment type="similarity">
    <text evidence="3">Belongs to the methyltransferase superfamily. Arsenite methyltransferase family.</text>
</comment>
<evidence type="ECO:0000256" key="3">
    <source>
        <dbReference type="ARBA" id="ARBA00034487"/>
    </source>
</evidence>
<dbReference type="InterPro" id="IPR025714">
    <property type="entry name" value="Methyltranfer_dom"/>
</dbReference>
<organism evidence="10 11">
    <name type="scientific">Methylotuvimicrobium buryatense</name>
    <name type="common">Methylomicrobium buryatense</name>
    <dbReference type="NCBI Taxonomy" id="95641"/>
    <lineage>
        <taxon>Bacteria</taxon>
        <taxon>Pseudomonadati</taxon>
        <taxon>Pseudomonadota</taxon>
        <taxon>Gammaproteobacteria</taxon>
        <taxon>Methylococcales</taxon>
        <taxon>Methylococcaceae</taxon>
        <taxon>Methylotuvimicrobium</taxon>
    </lineage>
</organism>
<evidence type="ECO:0000256" key="1">
    <source>
        <dbReference type="ARBA" id="ARBA00022679"/>
    </source>
</evidence>